<evidence type="ECO:0000256" key="3">
    <source>
        <dbReference type="ARBA" id="ARBA00022679"/>
    </source>
</evidence>
<sequence>MTEGRSPLNAGVAPDGQGRLVGRRYRLMSPVGRGGMGMVWHAHDVLLDRDVAVKELILPLGLDHAGTQVANRRMLREARSAARLSHPGIVTVHDVVEEDGRPWIVMELVRAWSLEQAVRQSGPLPVVQAAEIGVRVLDALRHAHASGILHRDVKPGNVLLTADRVVLTDFGIAAIEGDVTITQTGLLMGSPAYIPPERLQGRPITHAADLWSFGATLYAAVEGRPPYEGPDAVAVLGAVLTQEPNRTQRSGALLPVIEGLLRKNPADRMPAAQAAELLERVLRTHGSGLPVRGLDGAVSTPIPTRDDPTPVGMLPPLDPPSGPLPSRIIETPSGPVRVPAEPQPGGTSHDPAHHPSYDALRGATGPYETGPRGYDALRSPTGPQGYDALRSPSQPQGYDALRSPTGPQGYDALRSPSQAQGYDALRSPTGPQGYDALRSPTGPQGYDALRSTSDPRNGRGSPPDPYDALRSPSGPLPSPYDALRDPGDAPDAGLASGDVLVAGTPGSRRRGPNLADRLARDIENPFGEPERRPRDRRDDGGGRRVRVDDVRDDEREGRSPVLMVLAGTGVVGVVAALLFVLWPSGADQRDDPGAAAPPPAVSAQPSSNTGSGDPSAAPEEGGGSSQVPSGFRARTAAGVTVAVPEDWTASASDAAVTYVGPKSSGRRIQIKRVASTDDDGLKALTKAKDEATLTDYAQARLESAAFGDYDASVWEYTYTALTNVTTHAVTRHITIDADTAYQVTFTAPDAEWDQAGNRQTMAVLWNTFKPAA</sequence>
<evidence type="ECO:0000256" key="6">
    <source>
        <dbReference type="ARBA" id="ARBA00022840"/>
    </source>
</evidence>
<dbReference type="PROSITE" id="PS00108">
    <property type="entry name" value="PROTEIN_KINASE_ST"/>
    <property type="match status" value="1"/>
</dbReference>
<name>A0A7X0M659_9ACTN</name>
<protein>
    <recommendedName>
        <fullName evidence="1">non-specific serine/threonine protein kinase</fullName>
        <ecNumber evidence="1">2.7.11.1</ecNumber>
    </recommendedName>
</protein>
<comment type="caution">
    <text evidence="11">The sequence shown here is derived from an EMBL/GenBank/DDBJ whole genome shotgun (WGS) entry which is preliminary data.</text>
</comment>
<keyword evidence="9" id="KW-0472">Membrane</keyword>
<accession>A0A7X0M659</accession>
<dbReference type="InterPro" id="IPR011009">
    <property type="entry name" value="Kinase-like_dom_sf"/>
</dbReference>
<dbReference type="AlphaFoldDB" id="A0A7X0M659"/>
<keyword evidence="2 11" id="KW-0723">Serine/threonine-protein kinase</keyword>
<dbReference type="GO" id="GO:0005524">
    <property type="term" value="F:ATP binding"/>
    <property type="evidence" value="ECO:0007669"/>
    <property type="project" value="UniProtKB-UniRule"/>
</dbReference>
<dbReference type="InterPro" id="IPR000719">
    <property type="entry name" value="Prot_kinase_dom"/>
</dbReference>
<evidence type="ECO:0000256" key="9">
    <source>
        <dbReference type="SAM" id="Phobius"/>
    </source>
</evidence>
<keyword evidence="5 11" id="KW-0418">Kinase</keyword>
<evidence type="ECO:0000256" key="8">
    <source>
        <dbReference type="SAM" id="MobiDB-lite"/>
    </source>
</evidence>
<evidence type="ECO:0000256" key="1">
    <source>
        <dbReference type="ARBA" id="ARBA00012513"/>
    </source>
</evidence>
<keyword evidence="6 7" id="KW-0067">ATP-binding</keyword>
<dbReference type="InterPro" id="IPR008271">
    <property type="entry name" value="Ser/Thr_kinase_AS"/>
</dbReference>
<evidence type="ECO:0000259" key="10">
    <source>
        <dbReference type="PROSITE" id="PS50011"/>
    </source>
</evidence>
<keyword evidence="9" id="KW-0812">Transmembrane</keyword>
<dbReference type="Gene3D" id="1.10.510.10">
    <property type="entry name" value="Transferase(Phosphotransferase) domain 1"/>
    <property type="match status" value="1"/>
</dbReference>
<evidence type="ECO:0000256" key="2">
    <source>
        <dbReference type="ARBA" id="ARBA00022527"/>
    </source>
</evidence>
<dbReference type="SUPFAM" id="SSF56112">
    <property type="entry name" value="Protein kinase-like (PK-like)"/>
    <property type="match status" value="1"/>
</dbReference>
<keyword evidence="4 7" id="KW-0547">Nucleotide-binding</keyword>
<feature type="region of interest" description="Disordered" evidence="8">
    <location>
        <begin position="291"/>
        <end position="556"/>
    </location>
</feature>
<feature type="transmembrane region" description="Helical" evidence="9">
    <location>
        <begin position="561"/>
        <end position="582"/>
    </location>
</feature>
<evidence type="ECO:0000256" key="4">
    <source>
        <dbReference type="ARBA" id="ARBA00022741"/>
    </source>
</evidence>
<dbReference type="EMBL" id="JACHIU010000001">
    <property type="protein sequence ID" value="MBB6472892.1"/>
    <property type="molecule type" value="Genomic_DNA"/>
</dbReference>
<evidence type="ECO:0000313" key="11">
    <source>
        <dbReference type="EMBL" id="MBB6472892.1"/>
    </source>
</evidence>
<dbReference type="Gene3D" id="3.30.200.20">
    <property type="entry name" value="Phosphorylase Kinase, domain 1"/>
    <property type="match status" value="1"/>
</dbReference>
<evidence type="ECO:0000256" key="7">
    <source>
        <dbReference type="PROSITE-ProRule" id="PRU10141"/>
    </source>
</evidence>
<dbReference type="CDD" id="cd14014">
    <property type="entry name" value="STKc_PknB_like"/>
    <property type="match status" value="1"/>
</dbReference>
<proteinExistence type="predicted"/>
<dbReference type="EC" id="2.7.11.1" evidence="1"/>
<dbReference type="Pfam" id="PF00069">
    <property type="entry name" value="Pkinase"/>
    <property type="match status" value="1"/>
</dbReference>
<dbReference type="Proteomes" id="UP000555564">
    <property type="component" value="Unassembled WGS sequence"/>
</dbReference>
<gene>
    <name evidence="11" type="ORF">BJ992_002323</name>
</gene>
<dbReference type="SMART" id="SM00220">
    <property type="entry name" value="S_TKc"/>
    <property type="match status" value="1"/>
</dbReference>
<dbReference type="PANTHER" id="PTHR43289:SF6">
    <property type="entry name" value="SERINE_THREONINE-PROTEIN KINASE NEKL-3"/>
    <property type="match status" value="1"/>
</dbReference>
<keyword evidence="9" id="KW-1133">Transmembrane helix</keyword>
<dbReference type="PROSITE" id="PS00107">
    <property type="entry name" value="PROTEIN_KINASE_ATP"/>
    <property type="match status" value="1"/>
</dbReference>
<evidence type="ECO:0000256" key="5">
    <source>
        <dbReference type="ARBA" id="ARBA00022777"/>
    </source>
</evidence>
<feature type="domain" description="Protein kinase" evidence="10">
    <location>
        <begin position="25"/>
        <end position="282"/>
    </location>
</feature>
<evidence type="ECO:0000313" key="12">
    <source>
        <dbReference type="Proteomes" id="UP000555564"/>
    </source>
</evidence>
<feature type="compositionally biased region" description="Basic and acidic residues" evidence="8">
    <location>
        <begin position="517"/>
        <end position="556"/>
    </location>
</feature>
<keyword evidence="12" id="KW-1185">Reference proteome</keyword>
<dbReference type="GO" id="GO:0004674">
    <property type="term" value="F:protein serine/threonine kinase activity"/>
    <property type="evidence" value="ECO:0007669"/>
    <property type="project" value="UniProtKB-KW"/>
</dbReference>
<dbReference type="PANTHER" id="PTHR43289">
    <property type="entry name" value="MITOGEN-ACTIVATED PROTEIN KINASE KINASE KINASE 20-RELATED"/>
    <property type="match status" value="1"/>
</dbReference>
<reference evidence="11 12" key="1">
    <citation type="submission" date="2020-08" db="EMBL/GenBank/DDBJ databases">
        <title>Sequencing the genomes of 1000 actinobacteria strains.</title>
        <authorList>
            <person name="Klenk H.-P."/>
        </authorList>
    </citation>
    <scope>NUCLEOTIDE SEQUENCE [LARGE SCALE GENOMIC DNA]</scope>
    <source>
        <strain evidence="11 12">DSM 44936</strain>
    </source>
</reference>
<keyword evidence="3" id="KW-0808">Transferase</keyword>
<dbReference type="PROSITE" id="PS50011">
    <property type="entry name" value="PROTEIN_KINASE_DOM"/>
    <property type="match status" value="1"/>
</dbReference>
<organism evidence="11 12">
    <name type="scientific">Sphaerisporangium rubeum</name>
    <dbReference type="NCBI Taxonomy" id="321317"/>
    <lineage>
        <taxon>Bacteria</taxon>
        <taxon>Bacillati</taxon>
        <taxon>Actinomycetota</taxon>
        <taxon>Actinomycetes</taxon>
        <taxon>Streptosporangiales</taxon>
        <taxon>Streptosporangiaceae</taxon>
        <taxon>Sphaerisporangium</taxon>
    </lineage>
</organism>
<feature type="region of interest" description="Disordered" evidence="8">
    <location>
        <begin position="588"/>
        <end position="630"/>
    </location>
</feature>
<feature type="binding site" evidence="7">
    <location>
        <position position="54"/>
    </location>
    <ligand>
        <name>ATP</name>
        <dbReference type="ChEBI" id="CHEBI:30616"/>
    </ligand>
</feature>
<dbReference type="InterPro" id="IPR017441">
    <property type="entry name" value="Protein_kinase_ATP_BS"/>
</dbReference>